<evidence type="ECO:0000256" key="1">
    <source>
        <dbReference type="ARBA" id="ARBA00023002"/>
    </source>
</evidence>
<dbReference type="GO" id="GO:0017000">
    <property type="term" value="P:antibiotic biosynthetic process"/>
    <property type="evidence" value="ECO:0007669"/>
    <property type="project" value="UniProtKB-KW"/>
</dbReference>
<dbReference type="AlphaFoldDB" id="A0A3M7PRL5"/>
<evidence type="ECO:0000313" key="4">
    <source>
        <dbReference type="EMBL" id="RNA01787.1"/>
    </source>
</evidence>
<dbReference type="InterPro" id="IPR042098">
    <property type="entry name" value="TauD-like_sf"/>
</dbReference>
<comment type="caution">
    <text evidence="4">The sequence shown here is derived from an EMBL/GenBank/DDBJ whole genome shotgun (WGS) entry which is preliminary data.</text>
</comment>
<dbReference type="EMBL" id="REGN01009170">
    <property type="protein sequence ID" value="RNA01787.1"/>
    <property type="molecule type" value="Genomic_DNA"/>
</dbReference>
<dbReference type="InterPro" id="IPR050411">
    <property type="entry name" value="AlphaKG_dependent_hydroxylases"/>
</dbReference>
<dbReference type="OrthoDB" id="10257314at2759"/>
<accession>A0A3M7PRL5</accession>
<dbReference type="Gene3D" id="3.60.130.10">
    <property type="entry name" value="Clavaminate synthase-like"/>
    <property type="match status" value="1"/>
</dbReference>
<gene>
    <name evidence="4" type="ORF">BpHYR1_021894</name>
</gene>
<dbReference type="Pfam" id="PF02668">
    <property type="entry name" value="TauD"/>
    <property type="match status" value="1"/>
</dbReference>
<feature type="domain" description="TauD/TfdA-like" evidence="3">
    <location>
        <begin position="6"/>
        <end position="243"/>
    </location>
</feature>
<keyword evidence="1" id="KW-0560">Oxidoreductase</keyword>
<dbReference type="PANTHER" id="PTHR10696:SF56">
    <property type="entry name" value="TAUD_TFDA-LIKE DOMAIN-CONTAINING PROTEIN"/>
    <property type="match status" value="1"/>
</dbReference>
<dbReference type="InterPro" id="IPR003819">
    <property type="entry name" value="TauD/TfdA-like"/>
</dbReference>
<dbReference type="Proteomes" id="UP000276133">
    <property type="component" value="Unassembled WGS sequence"/>
</dbReference>
<evidence type="ECO:0000259" key="3">
    <source>
        <dbReference type="Pfam" id="PF02668"/>
    </source>
</evidence>
<name>A0A3M7PRL5_BRAPC</name>
<organism evidence="4 5">
    <name type="scientific">Brachionus plicatilis</name>
    <name type="common">Marine rotifer</name>
    <name type="synonym">Brachionus muelleri</name>
    <dbReference type="NCBI Taxonomy" id="10195"/>
    <lineage>
        <taxon>Eukaryota</taxon>
        <taxon>Metazoa</taxon>
        <taxon>Spiralia</taxon>
        <taxon>Gnathifera</taxon>
        <taxon>Rotifera</taxon>
        <taxon>Eurotatoria</taxon>
        <taxon>Monogononta</taxon>
        <taxon>Pseudotrocha</taxon>
        <taxon>Ploima</taxon>
        <taxon>Brachionidae</taxon>
        <taxon>Brachionus</taxon>
    </lineage>
</organism>
<sequence length="249" mass="29391">MTPNNVKGLLKDKGFCIIKGYQNIDRDKLIDICQNFGELEEYIDEKKKHKYIGHKHIFEVDGSQETNAVRGRGELPIHADGGLLKKQIDIIALYAAKMDGMKFQGGTGIIDFKLALEEMPLHLRRVLEEEKFETLGLEEPYYSNASSEDWLHIPVLTDLGWTKKCVLYFNYEDEKLASWKTRIQGFSHNETRNFFTELIKYLKSPHYCYLHFWKQDDLLLMDNRRCIHYREPFSKDGERINLRLQMKYD</sequence>
<reference evidence="4 5" key="1">
    <citation type="journal article" date="2018" name="Sci. Rep.">
        <title>Genomic signatures of local adaptation to the degree of environmental predictability in rotifers.</title>
        <authorList>
            <person name="Franch-Gras L."/>
            <person name="Hahn C."/>
            <person name="Garcia-Roger E.M."/>
            <person name="Carmona M.J."/>
            <person name="Serra M."/>
            <person name="Gomez A."/>
        </authorList>
    </citation>
    <scope>NUCLEOTIDE SEQUENCE [LARGE SCALE GENOMIC DNA]</scope>
    <source>
        <strain evidence="4">HYR1</strain>
    </source>
</reference>
<evidence type="ECO:0000256" key="2">
    <source>
        <dbReference type="ARBA" id="ARBA00023194"/>
    </source>
</evidence>
<dbReference type="SUPFAM" id="SSF51197">
    <property type="entry name" value="Clavaminate synthase-like"/>
    <property type="match status" value="1"/>
</dbReference>
<proteinExistence type="predicted"/>
<evidence type="ECO:0000313" key="5">
    <source>
        <dbReference type="Proteomes" id="UP000276133"/>
    </source>
</evidence>
<dbReference type="PANTHER" id="PTHR10696">
    <property type="entry name" value="GAMMA-BUTYROBETAINE HYDROXYLASE-RELATED"/>
    <property type="match status" value="1"/>
</dbReference>
<keyword evidence="5" id="KW-1185">Reference proteome</keyword>
<dbReference type="STRING" id="10195.A0A3M7PRL5"/>
<dbReference type="GO" id="GO:0016491">
    <property type="term" value="F:oxidoreductase activity"/>
    <property type="evidence" value="ECO:0007669"/>
    <property type="project" value="UniProtKB-KW"/>
</dbReference>
<protein>
    <submittedName>
        <fullName evidence="4">Spore coat</fullName>
    </submittedName>
</protein>
<keyword evidence="2" id="KW-0045">Antibiotic biosynthesis</keyword>